<dbReference type="EMBL" id="AHES01000046">
    <property type="protein sequence ID" value="EOO70960.1"/>
    <property type="molecule type" value="Genomic_DNA"/>
</dbReference>
<evidence type="ECO:0000256" key="2">
    <source>
        <dbReference type="PROSITE-ProRule" id="PRU00591"/>
    </source>
</evidence>
<evidence type="ECO:0000256" key="1">
    <source>
        <dbReference type="ARBA" id="ARBA00022737"/>
    </source>
</evidence>
<proteinExistence type="predicted"/>
<accession>R8HDN3</accession>
<protein>
    <submittedName>
        <fullName evidence="3">Uncharacterized protein</fullName>
    </submittedName>
</protein>
<dbReference type="InterPro" id="IPR018337">
    <property type="entry name" value="Cell_wall/Cho-bd_repeat"/>
</dbReference>
<evidence type="ECO:0000313" key="4">
    <source>
        <dbReference type="Proteomes" id="UP000014040"/>
    </source>
</evidence>
<dbReference type="Proteomes" id="UP000014040">
    <property type="component" value="Unassembled WGS sequence"/>
</dbReference>
<dbReference type="HOGENOM" id="CLU_1514913_0_0_9"/>
<feature type="repeat" description="Cell wall-binding" evidence="2">
    <location>
        <begin position="157"/>
        <end position="176"/>
    </location>
</feature>
<keyword evidence="1" id="KW-0677">Repeat</keyword>
<reference evidence="3 4" key="1">
    <citation type="submission" date="2012-12" db="EMBL/GenBank/DDBJ databases">
        <title>The Genome Sequence of Bacillus cereus VD021.</title>
        <authorList>
            <consortium name="The Broad Institute Genome Sequencing Platform"/>
            <consortium name="The Broad Institute Genome Sequencing Center for Infectious Disease"/>
            <person name="Feldgarden M."/>
            <person name="Van der Auwera G.A."/>
            <person name="Mahillon J."/>
            <person name="Duprez V."/>
            <person name="Timmery S."/>
            <person name="Mattelet C."/>
            <person name="Dierick K."/>
            <person name="Sun M."/>
            <person name="Yu Z."/>
            <person name="Zhu L."/>
            <person name="Hu X."/>
            <person name="Shank E.B."/>
            <person name="Swiecicka I."/>
            <person name="Hansen B.M."/>
            <person name="Andrup L."/>
            <person name="Walker B."/>
            <person name="Young S.K."/>
            <person name="Zeng Q."/>
            <person name="Gargeya S."/>
            <person name="Fitzgerald M."/>
            <person name="Haas B."/>
            <person name="Abouelleil A."/>
            <person name="Alvarado L."/>
            <person name="Arachchi H.M."/>
            <person name="Berlin A.M."/>
            <person name="Chapman S.B."/>
            <person name="Dewar J."/>
            <person name="Goldberg J."/>
            <person name="Griggs A."/>
            <person name="Gujja S."/>
            <person name="Hansen M."/>
            <person name="Howarth C."/>
            <person name="Imamovic A."/>
            <person name="Larimer J."/>
            <person name="McCowan C."/>
            <person name="Murphy C."/>
            <person name="Neiman D."/>
            <person name="Pearson M."/>
            <person name="Priest M."/>
            <person name="Roberts A."/>
            <person name="Saif S."/>
            <person name="Shea T."/>
            <person name="Sisk P."/>
            <person name="Sykes S."/>
            <person name="Wortman J."/>
            <person name="Nusbaum C."/>
            <person name="Birren B."/>
        </authorList>
    </citation>
    <scope>NUCLEOTIDE SEQUENCE [LARGE SCALE GENOMIC DNA]</scope>
    <source>
        <strain evidence="3 4">VD021</strain>
    </source>
</reference>
<name>R8HDN3_BACCE</name>
<dbReference type="PROSITE" id="PS51170">
    <property type="entry name" value="CW"/>
    <property type="match status" value="1"/>
</dbReference>
<evidence type="ECO:0000313" key="3">
    <source>
        <dbReference type="EMBL" id="EOO70960.1"/>
    </source>
</evidence>
<comment type="caution">
    <text evidence="3">The sequence shown here is derived from an EMBL/GenBank/DDBJ whole genome shotgun (WGS) entry which is preliminary data.</text>
</comment>
<sequence length="177" mass="20061">MIIFLNKFYTENILYMHLSLDRREAFSKMKKKILATIAVFSFGLANVGHATTTFAATDSLTTSEIQEQKQNVFSKTIGDTSGQLIFSQVGDTLKVESGNNGKSVSAKGNHWSVRVNGKEIFSFFETATVEQVVQAFNKLPQEKKKGQQFEIVQNVHKTDWQEIGNEKYYFLENGEMK</sequence>
<dbReference type="AlphaFoldDB" id="R8HDN3"/>
<organism evidence="3 4">
    <name type="scientific">Bacillus cereus VD021</name>
    <dbReference type="NCBI Taxonomy" id="1053224"/>
    <lineage>
        <taxon>Bacteria</taxon>
        <taxon>Bacillati</taxon>
        <taxon>Bacillota</taxon>
        <taxon>Bacilli</taxon>
        <taxon>Bacillales</taxon>
        <taxon>Bacillaceae</taxon>
        <taxon>Bacillus</taxon>
        <taxon>Bacillus cereus group</taxon>
    </lineage>
</organism>
<gene>
    <name evidence="3" type="ORF">IIC_04509</name>
</gene>
<dbReference type="Pfam" id="PF01473">
    <property type="entry name" value="Choline_bind_1"/>
    <property type="match status" value="1"/>
</dbReference>
<dbReference type="PATRIC" id="fig|1053224.3.peg.4562"/>